<dbReference type="Gene3D" id="3.40.640.10">
    <property type="entry name" value="Type I PLP-dependent aspartate aminotransferase-like (Major domain)"/>
    <property type="match status" value="1"/>
</dbReference>
<keyword evidence="8" id="KW-1185">Reference proteome</keyword>
<dbReference type="InterPro" id="IPR015424">
    <property type="entry name" value="PyrdxlP-dep_Trfase"/>
</dbReference>
<dbReference type="OrthoDB" id="9763453at2"/>
<accession>A0A1H0WUB4</accession>
<dbReference type="SUPFAM" id="SSF53383">
    <property type="entry name" value="PLP-dependent transferases"/>
    <property type="match status" value="1"/>
</dbReference>
<protein>
    <submittedName>
        <fullName evidence="7">Aspartate aminotransferase</fullName>
    </submittedName>
</protein>
<dbReference type="Pfam" id="PF00155">
    <property type="entry name" value="Aminotran_1_2"/>
    <property type="match status" value="1"/>
</dbReference>
<evidence type="ECO:0000256" key="3">
    <source>
        <dbReference type="ARBA" id="ARBA00022576"/>
    </source>
</evidence>
<gene>
    <name evidence="7" type="ORF">SAMN05421507_12365</name>
</gene>
<comment type="similarity">
    <text evidence="2">Belongs to the class-I pyridoxal-phosphate-dependent aminotransferase family.</text>
</comment>
<evidence type="ECO:0000256" key="1">
    <source>
        <dbReference type="ARBA" id="ARBA00001933"/>
    </source>
</evidence>
<sequence length="408" mass="43705">MTTLGTEAPAASVPPSSVHEVFRAVDAYDAHQKSPAIRLHVGEPAFRPPPSVAIAIATAAAAGRTGYTTAEGLGELRTALVRKLREHNGHDTDVDRVFVTPGSTQGLQAIMQSLAAPGTEILLPALHWPIYLQQALLAGLLPATYPLDDHLRPDLAALAGLPAGPKILVVNSPNNPSGAICDRRLLSELLELAHRRGWWIISDEAYEHFNYDGEVLSLAALEAERDVGERRVFSAFTFSKSYGMTGWRLGYVTAPTPRQASLLQVVQEATIVCPPQPIQLAGVAALADDDAISRNSSFVRANRDLMARALRGTGLMATVPEGGWYALLDCAATGLDADTFAARLLAEEGVALASATGFALRPPFSADSDLNAIDPSARHLLRLAFCGDRNALLEGLARLVRFTRRQCR</sequence>
<feature type="domain" description="Aminotransferase class I/classII large" evidence="6">
    <location>
        <begin position="37"/>
        <end position="360"/>
    </location>
</feature>
<proteinExistence type="inferred from homology"/>
<organism evidence="7 8">
    <name type="scientific">Lentzea jiangxiensis</name>
    <dbReference type="NCBI Taxonomy" id="641025"/>
    <lineage>
        <taxon>Bacteria</taxon>
        <taxon>Bacillati</taxon>
        <taxon>Actinomycetota</taxon>
        <taxon>Actinomycetes</taxon>
        <taxon>Pseudonocardiales</taxon>
        <taxon>Pseudonocardiaceae</taxon>
        <taxon>Lentzea</taxon>
    </lineage>
</organism>
<dbReference type="GO" id="GO:0006520">
    <property type="term" value="P:amino acid metabolic process"/>
    <property type="evidence" value="ECO:0007669"/>
    <property type="project" value="InterPro"/>
</dbReference>
<dbReference type="GO" id="GO:0008483">
    <property type="term" value="F:transaminase activity"/>
    <property type="evidence" value="ECO:0007669"/>
    <property type="project" value="UniProtKB-KW"/>
</dbReference>
<dbReference type="AlphaFoldDB" id="A0A1H0WUB4"/>
<reference evidence="8" key="1">
    <citation type="submission" date="2016-10" db="EMBL/GenBank/DDBJ databases">
        <authorList>
            <person name="Varghese N."/>
            <person name="Submissions S."/>
        </authorList>
    </citation>
    <scope>NUCLEOTIDE SEQUENCE [LARGE SCALE GENOMIC DNA]</scope>
    <source>
        <strain evidence="8">CGMCC 4.6609</strain>
    </source>
</reference>
<dbReference type="EMBL" id="FNIX01000023">
    <property type="protein sequence ID" value="SDP94277.1"/>
    <property type="molecule type" value="Genomic_DNA"/>
</dbReference>
<comment type="cofactor">
    <cofactor evidence="1">
        <name>pyridoxal 5'-phosphate</name>
        <dbReference type="ChEBI" id="CHEBI:597326"/>
    </cofactor>
</comment>
<evidence type="ECO:0000256" key="5">
    <source>
        <dbReference type="ARBA" id="ARBA00022898"/>
    </source>
</evidence>
<evidence type="ECO:0000259" key="6">
    <source>
        <dbReference type="Pfam" id="PF00155"/>
    </source>
</evidence>
<name>A0A1H0WUB4_9PSEU</name>
<keyword evidence="3 7" id="KW-0032">Aminotransferase</keyword>
<dbReference type="GO" id="GO:0030170">
    <property type="term" value="F:pyridoxal phosphate binding"/>
    <property type="evidence" value="ECO:0007669"/>
    <property type="project" value="InterPro"/>
</dbReference>
<dbReference type="CDD" id="cd00609">
    <property type="entry name" value="AAT_like"/>
    <property type="match status" value="1"/>
</dbReference>
<dbReference type="InterPro" id="IPR004839">
    <property type="entry name" value="Aminotransferase_I/II_large"/>
</dbReference>
<dbReference type="InterPro" id="IPR015421">
    <property type="entry name" value="PyrdxlP-dep_Trfase_major"/>
</dbReference>
<evidence type="ECO:0000256" key="2">
    <source>
        <dbReference type="ARBA" id="ARBA00007441"/>
    </source>
</evidence>
<dbReference type="InterPro" id="IPR050596">
    <property type="entry name" value="AspAT/PAT-like"/>
</dbReference>
<dbReference type="Proteomes" id="UP000199691">
    <property type="component" value="Unassembled WGS sequence"/>
</dbReference>
<dbReference type="PANTHER" id="PTHR46383:SF2">
    <property type="entry name" value="AMINOTRANSFERASE"/>
    <property type="match status" value="1"/>
</dbReference>
<keyword evidence="5" id="KW-0663">Pyridoxal phosphate</keyword>
<dbReference type="PANTHER" id="PTHR46383">
    <property type="entry name" value="ASPARTATE AMINOTRANSFERASE"/>
    <property type="match status" value="1"/>
</dbReference>
<evidence type="ECO:0000313" key="8">
    <source>
        <dbReference type="Proteomes" id="UP000199691"/>
    </source>
</evidence>
<evidence type="ECO:0000256" key="4">
    <source>
        <dbReference type="ARBA" id="ARBA00022679"/>
    </source>
</evidence>
<dbReference type="STRING" id="641025.SAMN05421507_12365"/>
<evidence type="ECO:0000313" key="7">
    <source>
        <dbReference type="EMBL" id="SDP94277.1"/>
    </source>
</evidence>
<keyword evidence="4 7" id="KW-0808">Transferase</keyword>